<dbReference type="PANTHER" id="PTHR43479">
    <property type="entry name" value="ACREF/ENVCD OPERON REPRESSOR-RELATED"/>
    <property type="match status" value="1"/>
</dbReference>
<dbReference type="SUPFAM" id="SSF46689">
    <property type="entry name" value="Homeodomain-like"/>
    <property type="match status" value="1"/>
</dbReference>
<sequence length="206" mass="24303">MSEEEKRIDQILEVAKKEFSKKGFQGASLRNIAKEAGVTTGSLYWHFKNKEELFEAVTKEYYDYIMGMYKRVMDDFFEMSLEEQKEKMSVHGEVCIMDMVEYMYAHKEIFKLLMDGAAGTEYDNLIHDMVKQELYAPHRFMEHMKQLGIQIRTIRPELEHILITGMITGMFELIMHDVPLEVARECVKELHDFHTAGWRMLLNISD</sequence>
<protein>
    <submittedName>
        <fullName evidence="4">Transcriptional regulator, TetR family</fullName>
    </submittedName>
</protein>
<dbReference type="AlphaFoldDB" id="A0A1G6BIM6"/>
<dbReference type="STRING" id="1732.SAMN02910417_01565"/>
<dbReference type="InterPro" id="IPR009057">
    <property type="entry name" value="Homeodomain-like_sf"/>
</dbReference>
<evidence type="ECO:0000256" key="1">
    <source>
        <dbReference type="ARBA" id="ARBA00023125"/>
    </source>
</evidence>
<feature type="domain" description="HTH tetR-type" evidence="3">
    <location>
        <begin position="5"/>
        <end position="65"/>
    </location>
</feature>
<dbReference type="PANTHER" id="PTHR43479:SF11">
    <property type="entry name" value="ACREF_ENVCD OPERON REPRESSOR-RELATED"/>
    <property type="match status" value="1"/>
</dbReference>
<evidence type="ECO:0000313" key="4">
    <source>
        <dbReference type="EMBL" id="SDB20502.1"/>
    </source>
</evidence>
<gene>
    <name evidence="4" type="ORF">SAMN02910417_01565</name>
</gene>
<dbReference type="InterPro" id="IPR023772">
    <property type="entry name" value="DNA-bd_HTH_TetR-type_CS"/>
</dbReference>
<dbReference type="Pfam" id="PF00440">
    <property type="entry name" value="TetR_N"/>
    <property type="match status" value="1"/>
</dbReference>
<reference evidence="4 5" key="1">
    <citation type="submission" date="2016-10" db="EMBL/GenBank/DDBJ databases">
        <authorList>
            <person name="de Groot N.N."/>
        </authorList>
    </citation>
    <scope>NUCLEOTIDE SEQUENCE [LARGE SCALE GENOMIC DNA]</scope>
    <source>
        <strain evidence="4 5">DSM 3217</strain>
    </source>
</reference>
<dbReference type="EMBL" id="FMXR01000010">
    <property type="protein sequence ID" value="SDB20502.1"/>
    <property type="molecule type" value="Genomic_DNA"/>
</dbReference>
<name>A0A1G6BIM6_EUBOX</name>
<dbReference type="InterPro" id="IPR001647">
    <property type="entry name" value="HTH_TetR"/>
</dbReference>
<dbReference type="Proteomes" id="UP000199228">
    <property type="component" value="Unassembled WGS sequence"/>
</dbReference>
<dbReference type="RefSeq" id="WP_278286159.1">
    <property type="nucleotide sequence ID" value="NZ_FMXR01000010.1"/>
</dbReference>
<dbReference type="PROSITE" id="PS01081">
    <property type="entry name" value="HTH_TETR_1"/>
    <property type="match status" value="1"/>
</dbReference>
<evidence type="ECO:0000256" key="2">
    <source>
        <dbReference type="PROSITE-ProRule" id="PRU00335"/>
    </source>
</evidence>
<dbReference type="PRINTS" id="PR00455">
    <property type="entry name" value="HTHTETR"/>
</dbReference>
<accession>A0A1G6BIM6</accession>
<dbReference type="Gene3D" id="1.10.357.10">
    <property type="entry name" value="Tetracycline Repressor, domain 2"/>
    <property type="match status" value="1"/>
</dbReference>
<organism evidence="4 5">
    <name type="scientific">Eubacterium oxidoreducens</name>
    <dbReference type="NCBI Taxonomy" id="1732"/>
    <lineage>
        <taxon>Bacteria</taxon>
        <taxon>Bacillati</taxon>
        <taxon>Bacillota</taxon>
        <taxon>Clostridia</taxon>
        <taxon>Eubacteriales</taxon>
        <taxon>Eubacteriaceae</taxon>
        <taxon>Eubacterium</taxon>
    </lineage>
</organism>
<keyword evidence="5" id="KW-1185">Reference proteome</keyword>
<dbReference type="GO" id="GO:0003677">
    <property type="term" value="F:DNA binding"/>
    <property type="evidence" value="ECO:0007669"/>
    <property type="project" value="UniProtKB-UniRule"/>
</dbReference>
<dbReference type="InterPro" id="IPR050624">
    <property type="entry name" value="HTH-type_Tx_Regulator"/>
</dbReference>
<keyword evidence="1 2" id="KW-0238">DNA-binding</keyword>
<evidence type="ECO:0000259" key="3">
    <source>
        <dbReference type="PROSITE" id="PS50977"/>
    </source>
</evidence>
<proteinExistence type="predicted"/>
<dbReference type="PROSITE" id="PS50977">
    <property type="entry name" value="HTH_TETR_2"/>
    <property type="match status" value="1"/>
</dbReference>
<feature type="DNA-binding region" description="H-T-H motif" evidence="2">
    <location>
        <begin position="28"/>
        <end position="47"/>
    </location>
</feature>
<evidence type="ECO:0000313" key="5">
    <source>
        <dbReference type="Proteomes" id="UP000199228"/>
    </source>
</evidence>